<evidence type="ECO:0000313" key="5">
    <source>
        <dbReference type="EMBL" id="OHS96081.1"/>
    </source>
</evidence>
<dbReference type="Gene3D" id="3.30.40.10">
    <property type="entry name" value="Zinc/RING finger domain, C3HC4 (zinc finger)"/>
    <property type="match status" value="2"/>
</dbReference>
<keyword evidence="2" id="KW-0862">Zinc</keyword>
<dbReference type="InterPro" id="IPR011050">
    <property type="entry name" value="Pectin_lyase_fold/virulence"/>
</dbReference>
<keyword evidence="2" id="KW-0479">Metal-binding</keyword>
<protein>
    <recommendedName>
        <fullName evidence="4">RING-type domain-containing protein</fullName>
    </recommendedName>
</protein>
<dbReference type="RefSeq" id="XP_068349218.1">
    <property type="nucleotide sequence ID" value="XM_068511633.1"/>
</dbReference>
<dbReference type="OrthoDB" id="6105938at2759"/>
<dbReference type="GO" id="GO:0008270">
    <property type="term" value="F:zinc ion binding"/>
    <property type="evidence" value="ECO:0007669"/>
    <property type="project" value="UniProtKB-KW"/>
</dbReference>
<dbReference type="SMART" id="SM00710">
    <property type="entry name" value="PbH1"/>
    <property type="match status" value="7"/>
</dbReference>
<accession>A0A1J4JBP2</accession>
<dbReference type="Proteomes" id="UP000179807">
    <property type="component" value="Unassembled WGS sequence"/>
</dbReference>
<dbReference type="Gene3D" id="2.160.20.10">
    <property type="entry name" value="Single-stranded right-handed beta-helix, Pectin lyase-like"/>
    <property type="match status" value="2"/>
</dbReference>
<dbReference type="InterPro" id="IPR001841">
    <property type="entry name" value="Znf_RING"/>
</dbReference>
<dbReference type="GO" id="GO:0006511">
    <property type="term" value="P:ubiquitin-dependent protein catabolic process"/>
    <property type="evidence" value="ECO:0007669"/>
    <property type="project" value="TreeGrafter"/>
</dbReference>
<dbReference type="InterPro" id="IPR013083">
    <property type="entry name" value="Znf_RING/FYVE/PHD"/>
</dbReference>
<dbReference type="EMBL" id="MLAK01001201">
    <property type="protein sequence ID" value="OHS96081.1"/>
    <property type="molecule type" value="Genomic_DNA"/>
</dbReference>
<feature type="region of interest" description="Disordered" evidence="3">
    <location>
        <begin position="1"/>
        <end position="31"/>
    </location>
</feature>
<dbReference type="SUPFAM" id="SSF51126">
    <property type="entry name" value="Pectin lyase-like"/>
    <property type="match status" value="2"/>
</dbReference>
<organism evidence="5 6">
    <name type="scientific">Tritrichomonas foetus</name>
    <dbReference type="NCBI Taxonomy" id="1144522"/>
    <lineage>
        <taxon>Eukaryota</taxon>
        <taxon>Metamonada</taxon>
        <taxon>Parabasalia</taxon>
        <taxon>Tritrichomonadida</taxon>
        <taxon>Tritrichomonadidae</taxon>
        <taxon>Tritrichomonas</taxon>
    </lineage>
</organism>
<sequence>MPFHPIRGNDFFHTPNPNQNQNQNYNQSHHSNFNPNKNVFGFMKKFEDAPKRDEVRFSDIPKIVPPRRNDNILSEYFVLRQDREKESPNMDLTFYYSMKLNFRPDWTYFCHKIELKDVGKVEINGLQLNGSISVIRSTLILNDCVFEKPLDGVDYFISVTNSSKCQIINSSFTHTKLYGICVDEYSELTLESCVLWSCGQSCLSVTGNSKCLSQNSTFADCEANLISVKTESEITLLNCVLKDSKKKGISNINGTINLHDCVFTNNLTGAIFIDKSTNKNIIKNCKIMNSNGVSITVEKSNLALIDSQIENSRKGGFRCLQNSKVMIDNCVFSGSKWALLNLYDDSHLICQNTLFESSIIRGITATEQSHLYLKGCTFRYCTENGLRVIGTQNVKVKNCIFHECRVSGIDICDNGYAKINDCTFAGGFEYGLNLYTGGSCVADQIYIFGPFRYATRIHHGGFGNFSNVLMQNLVNPLNTNSIQSFTAQSNLIRLIDNNHDIIYTDNDNFGDSFNHKKVRNIMDCYSCEDKHHHRNYDKRFFKIDSKYFISVTNSYIVGIGNYELIANPNNILNRKCLDDLEPLPSACKECGKDATRFHFSPCGHCIYCQECWNKLEKKPKRCGLCKAGIDKAVPRVDCGEDGVCPICYDSPVNVIILPCGHSICKECSAHWFQTSSQCPFCREPNSKIRQIVTYA</sequence>
<dbReference type="Pfam" id="PF13229">
    <property type="entry name" value="Beta_helix"/>
    <property type="match status" value="1"/>
</dbReference>
<reference evidence="5" key="1">
    <citation type="submission" date="2016-10" db="EMBL/GenBank/DDBJ databases">
        <authorList>
            <person name="Benchimol M."/>
            <person name="Almeida L.G."/>
            <person name="Vasconcelos A.T."/>
            <person name="Perreira-Neves A."/>
            <person name="Rosa I.A."/>
            <person name="Tasca T."/>
            <person name="Bogo M.R."/>
            <person name="de Souza W."/>
        </authorList>
    </citation>
    <scope>NUCLEOTIDE SEQUENCE [LARGE SCALE GENOMIC DNA]</scope>
    <source>
        <strain evidence="5">K</strain>
    </source>
</reference>
<evidence type="ECO:0000256" key="3">
    <source>
        <dbReference type="SAM" id="MobiDB-lite"/>
    </source>
</evidence>
<evidence type="ECO:0000256" key="2">
    <source>
        <dbReference type="PROSITE-ProRule" id="PRU00175"/>
    </source>
</evidence>
<dbReference type="SMART" id="SM00184">
    <property type="entry name" value="RING"/>
    <property type="match status" value="1"/>
</dbReference>
<evidence type="ECO:0000256" key="1">
    <source>
        <dbReference type="ARBA" id="ARBA00022737"/>
    </source>
</evidence>
<comment type="caution">
    <text evidence="5">The sequence shown here is derived from an EMBL/GenBank/DDBJ whole genome shotgun (WGS) entry which is preliminary data.</text>
</comment>
<dbReference type="GeneID" id="94846337"/>
<gene>
    <name evidence="5" type="ORF">TRFO_37781</name>
</gene>
<name>A0A1J4JBP2_9EUKA</name>
<dbReference type="PANTHER" id="PTHR22990">
    <property type="entry name" value="F-BOX ONLY PROTEIN"/>
    <property type="match status" value="1"/>
</dbReference>
<evidence type="ECO:0000313" key="6">
    <source>
        <dbReference type="Proteomes" id="UP000179807"/>
    </source>
</evidence>
<keyword evidence="2" id="KW-0863">Zinc-finger</keyword>
<dbReference type="PANTHER" id="PTHR22990:SF15">
    <property type="entry name" value="F-BOX ONLY PROTEIN 10"/>
    <property type="match status" value="1"/>
</dbReference>
<dbReference type="InterPro" id="IPR006626">
    <property type="entry name" value="PbH1"/>
</dbReference>
<dbReference type="InterPro" id="IPR039448">
    <property type="entry name" value="Beta_helix"/>
</dbReference>
<dbReference type="PROSITE" id="PS50089">
    <property type="entry name" value="ZF_RING_2"/>
    <property type="match status" value="1"/>
</dbReference>
<proteinExistence type="predicted"/>
<keyword evidence="6" id="KW-1185">Reference proteome</keyword>
<feature type="domain" description="RING-type" evidence="4">
    <location>
        <begin position="644"/>
        <end position="682"/>
    </location>
</feature>
<evidence type="ECO:0000259" key="4">
    <source>
        <dbReference type="PROSITE" id="PS50089"/>
    </source>
</evidence>
<dbReference type="AlphaFoldDB" id="A0A1J4JBP2"/>
<dbReference type="InterPro" id="IPR051550">
    <property type="entry name" value="SCF-Subunits/Alg-Epimerases"/>
</dbReference>
<dbReference type="VEuPathDB" id="TrichDB:TRFO_37781"/>
<dbReference type="Pfam" id="PF13920">
    <property type="entry name" value="zf-C3HC4_3"/>
    <property type="match status" value="2"/>
</dbReference>
<feature type="compositionally biased region" description="Low complexity" evidence="3">
    <location>
        <begin position="15"/>
        <end position="31"/>
    </location>
</feature>
<dbReference type="InterPro" id="IPR012334">
    <property type="entry name" value="Pectin_lyas_fold"/>
</dbReference>
<keyword evidence="1" id="KW-0677">Repeat</keyword>
<dbReference type="SUPFAM" id="SSF57850">
    <property type="entry name" value="RING/U-box"/>
    <property type="match status" value="1"/>
</dbReference>